<reference evidence="2" key="1">
    <citation type="submission" date="2022-08" db="EMBL/GenBank/DDBJ databases">
        <title>Genomic Encyclopedia of Type Strains, Phase V (KMG-V): Genome sequencing to study the core and pangenomes of soil and plant-associated prokaryotes.</title>
        <authorList>
            <person name="Whitman W."/>
        </authorList>
    </citation>
    <scope>NUCLEOTIDE SEQUENCE</scope>
    <source>
        <strain evidence="2">SP3026</strain>
    </source>
</reference>
<evidence type="ECO:0000313" key="3">
    <source>
        <dbReference type="Proteomes" id="UP001155144"/>
    </source>
</evidence>
<feature type="compositionally biased region" description="Polar residues" evidence="1">
    <location>
        <begin position="64"/>
        <end position="74"/>
    </location>
</feature>
<dbReference type="EMBL" id="JANUBL010000008">
    <property type="protein sequence ID" value="MCS4122691.1"/>
    <property type="molecule type" value="Genomic_DNA"/>
</dbReference>
<feature type="compositionally biased region" description="Low complexity" evidence="1">
    <location>
        <begin position="88"/>
        <end position="110"/>
    </location>
</feature>
<gene>
    <name evidence="2" type="ORF">GGP45_003058</name>
</gene>
<sequence length="239" mass="25839">MILTKHTAESRSYLTRSSFMLRLGAFPKKVPSRRRCLPEEKDLLHEGLHEGFSGNGPREDLRTDSSQLGSSQLHVSGATVGPDRGSRSARGAASAESPSQAQSPKASLPSPIRPKTSSGCSQTGPPNPGRSLDALKTAYKRSFEQLSPEEVLQEAGFTARWRCFTYTLSPSSVKSIGPFIPAVFQRCCPPTIVRLFSSAVLAGVSVTRGMASFRCSTQRSRPRSHRNGAPALRHAALVF</sequence>
<dbReference type="Proteomes" id="UP001155144">
    <property type="component" value="Unassembled WGS sequence"/>
</dbReference>
<dbReference type="AlphaFoldDB" id="A0A9X2V7B4"/>
<comment type="caution">
    <text evidence="2">The sequence shown here is derived from an EMBL/GenBank/DDBJ whole genome shotgun (WGS) entry which is preliminary data.</text>
</comment>
<evidence type="ECO:0000256" key="1">
    <source>
        <dbReference type="SAM" id="MobiDB-lite"/>
    </source>
</evidence>
<proteinExistence type="predicted"/>
<evidence type="ECO:0000313" key="2">
    <source>
        <dbReference type="EMBL" id="MCS4122691.1"/>
    </source>
</evidence>
<feature type="region of interest" description="Disordered" evidence="1">
    <location>
        <begin position="47"/>
        <end position="133"/>
    </location>
</feature>
<organism evidence="2 3">
    <name type="scientific">Salinibacter ruber</name>
    <dbReference type="NCBI Taxonomy" id="146919"/>
    <lineage>
        <taxon>Bacteria</taxon>
        <taxon>Pseudomonadati</taxon>
        <taxon>Rhodothermota</taxon>
        <taxon>Rhodothermia</taxon>
        <taxon>Rhodothermales</taxon>
        <taxon>Salinibacteraceae</taxon>
        <taxon>Salinibacter</taxon>
    </lineage>
</organism>
<accession>A0A9X2V7B4</accession>
<feature type="compositionally biased region" description="Polar residues" evidence="1">
    <location>
        <begin position="115"/>
        <end position="124"/>
    </location>
</feature>
<protein>
    <submittedName>
        <fullName evidence="2">Uncharacterized protein</fullName>
    </submittedName>
</protein>
<name>A0A9X2V7B4_9BACT</name>